<keyword evidence="8" id="KW-1185">Reference proteome</keyword>
<dbReference type="InterPro" id="IPR008040">
    <property type="entry name" value="Hydant_A_N"/>
</dbReference>
<name>A0A1G9IVT4_9BACT</name>
<dbReference type="InterPro" id="IPR003692">
    <property type="entry name" value="Hydantoinase_B"/>
</dbReference>
<dbReference type="Pfam" id="PF05378">
    <property type="entry name" value="Hydant_A_N"/>
    <property type="match status" value="1"/>
</dbReference>
<dbReference type="Proteomes" id="UP000198510">
    <property type="component" value="Unassembled WGS sequence"/>
</dbReference>
<accession>A0A1G9IVT4</accession>
<dbReference type="GO" id="GO:0017168">
    <property type="term" value="F:5-oxoprolinase (ATP-hydrolyzing) activity"/>
    <property type="evidence" value="ECO:0007669"/>
    <property type="project" value="TreeGrafter"/>
</dbReference>
<evidence type="ECO:0000313" key="8">
    <source>
        <dbReference type="Proteomes" id="UP000198510"/>
    </source>
</evidence>
<feature type="domain" description="Hydantoinase A/oxoprolinase" evidence="3">
    <location>
        <begin position="274"/>
        <end position="547"/>
    </location>
</feature>
<proteinExistence type="inferred from homology"/>
<feature type="domain" description="Hydantoinase/oxoprolinase N-terminal" evidence="5">
    <location>
        <begin position="137"/>
        <end position="252"/>
    </location>
</feature>
<dbReference type="Pfam" id="PF02538">
    <property type="entry name" value="Hydantoinase_B"/>
    <property type="match status" value="1"/>
</dbReference>
<evidence type="ECO:0000259" key="3">
    <source>
        <dbReference type="Pfam" id="PF01968"/>
    </source>
</evidence>
<gene>
    <name evidence="7" type="ORF">SAMN05421823_105122</name>
</gene>
<evidence type="ECO:0000259" key="4">
    <source>
        <dbReference type="Pfam" id="PF02538"/>
    </source>
</evidence>
<dbReference type="OrthoDB" id="9768323at2"/>
<dbReference type="EMBL" id="FNFO01000005">
    <property type="protein sequence ID" value="SDL29165.1"/>
    <property type="molecule type" value="Genomic_DNA"/>
</dbReference>
<dbReference type="Pfam" id="PF19278">
    <property type="entry name" value="Hydant_A_C"/>
    <property type="match status" value="1"/>
</dbReference>
<evidence type="ECO:0000259" key="6">
    <source>
        <dbReference type="Pfam" id="PF19278"/>
    </source>
</evidence>
<evidence type="ECO:0000256" key="1">
    <source>
        <dbReference type="ARBA" id="ARBA00010403"/>
    </source>
</evidence>
<dbReference type="AlphaFoldDB" id="A0A1G9IVT4"/>
<dbReference type="InterPro" id="IPR002821">
    <property type="entry name" value="Hydantoinase_A"/>
</dbReference>
<dbReference type="PANTHER" id="PTHR11365">
    <property type="entry name" value="5-OXOPROLINASE RELATED"/>
    <property type="match status" value="1"/>
</dbReference>
<dbReference type="STRING" id="1075417.SAMN05421823_105122"/>
<reference evidence="7 8" key="1">
    <citation type="submission" date="2016-10" db="EMBL/GenBank/DDBJ databases">
        <authorList>
            <person name="de Groot N.N."/>
        </authorList>
    </citation>
    <scope>NUCLEOTIDE SEQUENCE [LARGE SCALE GENOMIC DNA]</scope>
    <source>
        <strain evidence="7 8">DSM 25186</strain>
    </source>
</reference>
<evidence type="ECO:0000313" key="7">
    <source>
        <dbReference type="EMBL" id="SDL29165.1"/>
    </source>
</evidence>
<dbReference type="Pfam" id="PF01968">
    <property type="entry name" value="Hydantoinase_A"/>
    <property type="match status" value="1"/>
</dbReference>
<dbReference type="InterPro" id="IPR049517">
    <property type="entry name" value="ACX-like_C"/>
</dbReference>
<dbReference type="GO" id="GO:0005829">
    <property type="term" value="C:cytosol"/>
    <property type="evidence" value="ECO:0007669"/>
    <property type="project" value="TreeGrafter"/>
</dbReference>
<evidence type="ECO:0000256" key="2">
    <source>
        <dbReference type="SAM" id="MobiDB-lite"/>
    </source>
</evidence>
<comment type="similarity">
    <text evidence="1">Belongs to the oxoprolinase family.</text>
</comment>
<sequence length="1261" mass="135405">MTDTSRWRIRIDTGGTFTDCLALTPDHRLRRAKVLSSSALRGQVVGRDGDRLQIRQRWATDEDIFAGYTFTLPEGTFSTTVRHVNLQEGWLELEALPDPLPSFPFDFALTAGEEAPILAARLVTGTPLSEPLPPLEMRLGSTRGTNALLERKGASVALVITKGFADLLAIGTQQRPDLFTLQVEKAPALYTQVFEVDERLQADGSVLRSLTPDEIERVVTAVQQSRAATVALALMHSYRNPAHEQQLAEALQAADIAWVSVSSALAPGIRILPRAETAVVNAYLTPVLNDYLQNIRAKLAESQLLVMTSAGGLVGDAFFRPKDSLLSGPAGGVVGAAWSAQRSGIDRILTLDMGGTSTDVARWAGVYDYRQELRVGDAHLLSPALAIETVAAGGGSICAYDGHRLQVGPESAGAQPGPACYGAGGPLTITDVNLLLGRLAPDYFGIPVNQDAAQRAFERLKTQLPSQTDDAALLQGLLDIANEKMADAIRHISVQKGYDPTEYTLLAFGGAGGQHACRVAERLGILQVLVPADAGLLSALGMGAAVVERFASRQVLRPLEEAKPDLPALTEALAAEARAQLHAEGYADELLEVKQVHAFLRFRGQDSSLEIVYDEPDTLETRFLQRYREVYGHVVERPIEVVNWQVQVATRPPAPEDLPSEMETYTPSPEGHRRHYTGGGWHEVPVYLREAMRPGAVCAGPALLIDRNSTTVVEAGWAARIDAAGNALLSVEHENTTADLVAAPEAVQRELFANRLTGVAEEMGALLQRTAFSVNVKERLDFSCALLDQDAQLVVNAPHIPVHLGSLGLCVRQVREALPLGEGDVIITNHPGYGGSHLPDITLIAAAHTPDGMLIGYVANRAHHAELGGSRPGSMPPDARSLSEEGVVIAPTYLVRGGEVQWDTLEKLFTTGSYPTRAWEENRADLNAALASIRLGVTALQQLAEQHGLSALQQAMRALQTHAAQVARRGWTRFAPGTYQAEESLDDGTPLRVHLDVSHEHLSMDFTGSGGVHPGNLNATPAIVRSVILYVLRLLCPEDVPLNEGMLQDVSVHLPEGCLNPPFPADPTQCPAVVGGNTEVSQRLVDTLLKAFGVAAASQGTMNNLLFGNARFGYYETLGGGVGATEGYAGASAVHQHMTNTRITDPEVLEQRYPVRLERFAVRRGSGGKGQWAGGDGLVREIRFLEPVQLTLLTQRRQTGPYGQAGGHAGQPGRQRVIRQDGTEEGLQGVDGRDLNAGDRVVIETPGGGGWGSATQPEPKA</sequence>
<feature type="domain" description="Acetophenone carboxylase-like C-terminal" evidence="6">
    <location>
        <begin position="568"/>
        <end position="723"/>
    </location>
</feature>
<organism evidence="7 8">
    <name type="scientific">Catalinimonas alkaloidigena</name>
    <dbReference type="NCBI Taxonomy" id="1075417"/>
    <lineage>
        <taxon>Bacteria</taxon>
        <taxon>Pseudomonadati</taxon>
        <taxon>Bacteroidota</taxon>
        <taxon>Cytophagia</taxon>
        <taxon>Cytophagales</taxon>
        <taxon>Catalimonadaceae</taxon>
        <taxon>Catalinimonas</taxon>
    </lineage>
</organism>
<dbReference type="InterPro" id="IPR045079">
    <property type="entry name" value="Oxoprolinase-like"/>
</dbReference>
<feature type="domain" description="Hydantoinase B/oxoprolinase" evidence="4">
    <location>
        <begin position="746"/>
        <end position="1253"/>
    </location>
</feature>
<dbReference type="PANTHER" id="PTHR11365:SF23">
    <property type="entry name" value="HYPOTHETICAL 5-OXOPROLINASE (EUROFUNG)-RELATED"/>
    <property type="match status" value="1"/>
</dbReference>
<dbReference type="GO" id="GO:0006749">
    <property type="term" value="P:glutathione metabolic process"/>
    <property type="evidence" value="ECO:0007669"/>
    <property type="project" value="TreeGrafter"/>
</dbReference>
<dbReference type="RefSeq" id="WP_089683106.1">
    <property type="nucleotide sequence ID" value="NZ_FNFO01000005.1"/>
</dbReference>
<protein>
    <submittedName>
        <fullName evidence="7">5-oxoprolinase (ATP-hydrolysing)</fullName>
    </submittedName>
</protein>
<feature type="region of interest" description="Disordered" evidence="2">
    <location>
        <begin position="653"/>
        <end position="676"/>
    </location>
</feature>
<evidence type="ECO:0000259" key="5">
    <source>
        <dbReference type="Pfam" id="PF05378"/>
    </source>
</evidence>